<organism evidence="3 4">
    <name type="scientific">Purpureocillium lavendulum</name>
    <dbReference type="NCBI Taxonomy" id="1247861"/>
    <lineage>
        <taxon>Eukaryota</taxon>
        <taxon>Fungi</taxon>
        <taxon>Dikarya</taxon>
        <taxon>Ascomycota</taxon>
        <taxon>Pezizomycotina</taxon>
        <taxon>Sordariomycetes</taxon>
        <taxon>Hypocreomycetidae</taxon>
        <taxon>Hypocreales</taxon>
        <taxon>Ophiocordycipitaceae</taxon>
        <taxon>Purpureocillium</taxon>
    </lineage>
</organism>
<comment type="caution">
    <text evidence="3">The sequence shown here is derived from an EMBL/GenBank/DDBJ whole genome shotgun (WGS) entry which is preliminary data.</text>
</comment>
<keyword evidence="3" id="KW-0689">Ribosomal protein</keyword>
<evidence type="ECO:0000313" key="3">
    <source>
        <dbReference type="EMBL" id="KAJ6446245.1"/>
    </source>
</evidence>
<name>A0AB34G3Q5_9HYPO</name>
<feature type="region of interest" description="Disordered" evidence="2">
    <location>
        <begin position="88"/>
        <end position="129"/>
    </location>
</feature>
<proteinExistence type="predicted"/>
<dbReference type="Proteomes" id="UP001163105">
    <property type="component" value="Unassembled WGS sequence"/>
</dbReference>
<feature type="compositionally biased region" description="Basic and acidic residues" evidence="2">
    <location>
        <begin position="115"/>
        <end position="129"/>
    </location>
</feature>
<dbReference type="EMBL" id="JAQHRD010000001">
    <property type="protein sequence ID" value="KAJ6446245.1"/>
    <property type="molecule type" value="Genomic_DNA"/>
</dbReference>
<protein>
    <submittedName>
        <fullName evidence="3">37S ribosomal protein S23, mitochondrial</fullName>
    </submittedName>
</protein>
<evidence type="ECO:0000256" key="2">
    <source>
        <dbReference type="SAM" id="MobiDB-lite"/>
    </source>
</evidence>
<evidence type="ECO:0000313" key="4">
    <source>
        <dbReference type="Proteomes" id="UP001163105"/>
    </source>
</evidence>
<evidence type="ECO:0000256" key="1">
    <source>
        <dbReference type="SAM" id="Coils"/>
    </source>
</evidence>
<keyword evidence="3" id="KW-0687">Ribonucleoprotein</keyword>
<dbReference type="AlphaFoldDB" id="A0AB34G3Q5"/>
<sequence length="129" mass="13746">MSPTAEDVENWKDQQGGRPGTFPDPQAYRDLARYSSLFTQARSLRRPPANAVPVAPIHRGEQAAAALEANLTTLESKLDAMLDAFEDRAGASSGSADKKTATTKIGEASSSAKSGNDKEQADDRGKKPQ</sequence>
<gene>
    <name evidence="3" type="ORF">O9K51_01016</name>
</gene>
<keyword evidence="4" id="KW-1185">Reference proteome</keyword>
<keyword evidence="1" id="KW-0175">Coiled coil</keyword>
<accession>A0AB34G3Q5</accession>
<dbReference type="GO" id="GO:0005840">
    <property type="term" value="C:ribosome"/>
    <property type="evidence" value="ECO:0007669"/>
    <property type="project" value="UniProtKB-KW"/>
</dbReference>
<reference evidence="3" key="1">
    <citation type="submission" date="2023-01" db="EMBL/GenBank/DDBJ databases">
        <title>The growth and conidiation of Purpureocillium lavendulum are regulated by nitrogen source and histone H3K14 acetylation.</title>
        <authorList>
            <person name="Tang P."/>
            <person name="Han J."/>
            <person name="Zhang C."/>
            <person name="Tang P."/>
            <person name="Qi F."/>
            <person name="Zhang K."/>
            <person name="Liang L."/>
        </authorList>
    </citation>
    <scope>NUCLEOTIDE SEQUENCE</scope>
    <source>
        <strain evidence="3">YMF1.00683</strain>
    </source>
</reference>
<feature type="coiled-coil region" evidence="1">
    <location>
        <begin position="57"/>
        <end position="84"/>
    </location>
</feature>
<feature type="region of interest" description="Disordered" evidence="2">
    <location>
        <begin position="1"/>
        <end position="27"/>
    </location>
</feature>